<evidence type="ECO:0000313" key="3">
    <source>
        <dbReference type="Proteomes" id="UP000472271"/>
    </source>
</evidence>
<organism evidence="2 3">
    <name type="scientific">Sphaeramia orbicularis</name>
    <name type="common">orbiculate cardinalfish</name>
    <dbReference type="NCBI Taxonomy" id="375764"/>
    <lineage>
        <taxon>Eukaryota</taxon>
        <taxon>Metazoa</taxon>
        <taxon>Chordata</taxon>
        <taxon>Craniata</taxon>
        <taxon>Vertebrata</taxon>
        <taxon>Euteleostomi</taxon>
        <taxon>Actinopterygii</taxon>
        <taxon>Neopterygii</taxon>
        <taxon>Teleostei</taxon>
        <taxon>Neoteleostei</taxon>
        <taxon>Acanthomorphata</taxon>
        <taxon>Gobiaria</taxon>
        <taxon>Kurtiformes</taxon>
        <taxon>Apogonoidei</taxon>
        <taxon>Apogonidae</taxon>
        <taxon>Apogoninae</taxon>
        <taxon>Sphaeramia</taxon>
    </lineage>
</organism>
<sequence length="96" mass="11104">MQYFLNHNKYVVTDNALYIGKTFFIFDFAINAGVGLVIQMKNSLKNSGVTILEQVKAAFERDWRSRYAKNLQGGKDQDGKGYCFWFVFLFLCLLTL</sequence>
<proteinExistence type="predicted"/>
<dbReference type="AlphaFoldDB" id="A0A673CD30"/>
<keyword evidence="3" id="KW-1185">Reference proteome</keyword>
<keyword evidence="1" id="KW-0812">Transmembrane</keyword>
<dbReference type="InterPro" id="IPR050874">
    <property type="entry name" value="Diverse_PLD-related"/>
</dbReference>
<dbReference type="PANTHER" id="PTHR10185">
    <property type="entry name" value="PHOSPHOLIPASE D - RELATED"/>
    <property type="match status" value="1"/>
</dbReference>
<dbReference type="PANTHER" id="PTHR10185:SF9">
    <property type="entry name" value="INACTIVE PHOSPHOLIPASE D5"/>
    <property type="match status" value="1"/>
</dbReference>
<keyword evidence="1" id="KW-1133">Transmembrane helix</keyword>
<reference evidence="2" key="1">
    <citation type="submission" date="2019-06" db="EMBL/GenBank/DDBJ databases">
        <authorList>
            <consortium name="Wellcome Sanger Institute Data Sharing"/>
        </authorList>
    </citation>
    <scope>NUCLEOTIDE SEQUENCE [LARGE SCALE GENOMIC DNA]</scope>
</reference>
<feature type="transmembrane region" description="Helical" evidence="1">
    <location>
        <begin position="16"/>
        <end position="38"/>
    </location>
</feature>
<dbReference type="Ensembl" id="ENSSORT00005052443.1">
    <property type="protein sequence ID" value="ENSSORP00005051219.1"/>
    <property type="gene ID" value="ENSSORG00005023147.1"/>
</dbReference>
<accession>A0A673CD30</accession>
<dbReference type="InParanoid" id="A0A673CD30"/>
<name>A0A673CD30_9TELE</name>
<evidence type="ECO:0000313" key="2">
    <source>
        <dbReference type="Ensembl" id="ENSSORP00005051219.1"/>
    </source>
</evidence>
<evidence type="ECO:0000256" key="1">
    <source>
        <dbReference type="SAM" id="Phobius"/>
    </source>
</evidence>
<protein>
    <submittedName>
        <fullName evidence="2">Uncharacterized protein</fullName>
    </submittedName>
</protein>
<dbReference type="Proteomes" id="UP000472271">
    <property type="component" value="Chromosome 1"/>
</dbReference>
<keyword evidence="1" id="KW-0472">Membrane</keyword>
<reference evidence="2" key="2">
    <citation type="submission" date="2025-08" db="UniProtKB">
        <authorList>
            <consortium name="Ensembl"/>
        </authorList>
    </citation>
    <scope>IDENTIFICATION</scope>
</reference>
<reference evidence="2" key="3">
    <citation type="submission" date="2025-09" db="UniProtKB">
        <authorList>
            <consortium name="Ensembl"/>
        </authorList>
    </citation>
    <scope>IDENTIFICATION</scope>
</reference>